<proteinExistence type="predicted"/>
<dbReference type="RefSeq" id="WP_129251323.1">
    <property type="nucleotide sequence ID" value="NZ_JABZEL010000009.1"/>
</dbReference>
<dbReference type="AlphaFoldDB" id="A0A4Q1QU78"/>
<dbReference type="GeneID" id="95782656"/>
<protein>
    <submittedName>
        <fullName evidence="1">Uncharacterized protein</fullName>
    </submittedName>
</protein>
<reference evidence="1 2" key="1">
    <citation type="submission" date="2019-01" db="EMBL/GenBank/DDBJ databases">
        <title>Draft genome sequences of the type strain Streptomyces sioyaensis DSM 40032 and its novel strain, TM32, a thermotolerant antibiotics-producing actinobacterium.</title>
        <authorList>
            <person name="Nakaew N."/>
            <person name="Lumyong S."/>
            <person name="Sloan W.T."/>
            <person name="Sungthong R."/>
        </authorList>
    </citation>
    <scope>NUCLEOTIDE SEQUENCE [LARGE SCALE GENOMIC DNA]</scope>
    <source>
        <strain evidence="1 2">DSM 40032</strain>
    </source>
</reference>
<gene>
    <name evidence="1" type="ORF">EST54_32780</name>
</gene>
<organism evidence="1 2">
    <name type="scientific">Streptomyces sioyaensis</name>
    <dbReference type="NCBI Taxonomy" id="67364"/>
    <lineage>
        <taxon>Bacteria</taxon>
        <taxon>Bacillati</taxon>
        <taxon>Actinomycetota</taxon>
        <taxon>Actinomycetes</taxon>
        <taxon>Kitasatosporales</taxon>
        <taxon>Streptomycetaceae</taxon>
        <taxon>Streptomyces</taxon>
    </lineage>
</organism>
<evidence type="ECO:0000313" key="2">
    <source>
        <dbReference type="Proteomes" id="UP000289482"/>
    </source>
</evidence>
<comment type="caution">
    <text evidence="1">The sequence shown here is derived from an EMBL/GenBank/DDBJ whole genome shotgun (WGS) entry which is preliminary data.</text>
</comment>
<dbReference type="Proteomes" id="UP000289482">
    <property type="component" value="Unassembled WGS sequence"/>
</dbReference>
<sequence>MLTARERSRQAEGVATELHTALRAVGITLPSVGVDPVSCASGHMAPLVELGRCNLDTARRLAGVLADYARTAVPGHGEEERRP</sequence>
<evidence type="ECO:0000313" key="1">
    <source>
        <dbReference type="EMBL" id="RXS57514.1"/>
    </source>
</evidence>
<name>A0A4Q1QU78_9ACTN</name>
<accession>A0A4Q1QU78</accession>
<keyword evidence="2" id="KW-1185">Reference proteome</keyword>
<dbReference type="EMBL" id="SDIF01000211">
    <property type="protein sequence ID" value="RXS57514.1"/>
    <property type="molecule type" value="Genomic_DNA"/>
</dbReference>